<keyword evidence="1" id="KW-1133">Transmembrane helix</keyword>
<organism evidence="2 3">
    <name type="scientific">Granulicatella balaenopterae</name>
    <dbReference type="NCBI Taxonomy" id="137733"/>
    <lineage>
        <taxon>Bacteria</taxon>
        <taxon>Bacillati</taxon>
        <taxon>Bacillota</taxon>
        <taxon>Bacilli</taxon>
        <taxon>Lactobacillales</taxon>
        <taxon>Carnobacteriaceae</taxon>
        <taxon>Granulicatella</taxon>
    </lineage>
</organism>
<dbReference type="EMBL" id="FOGF01000002">
    <property type="protein sequence ID" value="SEQ61374.1"/>
    <property type="molecule type" value="Genomic_DNA"/>
</dbReference>
<sequence>MKSKKKVTTKNIILLVLSMFILWNVVWFSWRKISYTKYSAGMNEYVENMSYVKQGEDGHLYNTKYPDYLSFVGNLAIATPDEKIGLIIWPQIFGNNKVGAQIIEDDANYCIVLDEQLLAADQKDAALIEKYQSDIANLAHKAEQFWNIKINK</sequence>
<dbReference type="AlphaFoldDB" id="A0A1H9HGH0"/>
<dbReference type="Proteomes" id="UP000198556">
    <property type="component" value="Unassembled WGS sequence"/>
</dbReference>
<keyword evidence="1" id="KW-0812">Transmembrane</keyword>
<reference evidence="2 3" key="1">
    <citation type="submission" date="2016-10" db="EMBL/GenBank/DDBJ databases">
        <authorList>
            <person name="de Groot N.N."/>
        </authorList>
    </citation>
    <scope>NUCLEOTIDE SEQUENCE [LARGE SCALE GENOMIC DNA]</scope>
    <source>
        <strain evidence="2 3">DSM 15827</strain>
    </source>
</reference>
<proteinExistence type="predicted"/>
<evidence type="ECO:0000256" key="1">
    <source>
        <dbReference type="SAM" id="Phobius"/>
    </source>
</evidence>
<keyword evidence="1" id="KW-0472">Membrane</keyword>
<evidence type="ECO:0000313" key="3">
    <source>
        <dbReference type="Proteomes" id="UP000198556"/>
    </source>
</evidence>
<feature type="transmembrane region" description="Helical" evidence="1">
    <location>
        <begin position="12"/>
        <end position="30"/>
    </location>
</feature>
<gene>
    <name evidence="2" type="ORF">SAMN05421767_10294</name>
</gene>
<protein>
    <submittedName>
        <fullName evidence="2">Uncharacterized protein</fullName>
    </submittedName>
</protein>
<name>A0A1H9HGH0_9LACT</name>
<keyword evidence="3" id="KW-1185">Reference proteome</keyword>
<accession>A0A1H9HGH0</accession>
<dbReference type="STRING" id="137733.SAMN05421767_10294"/>
<evidence type="ECO:0000313" key="2">
    <source>
        <dbReference type="EMBL" id="SEQ61374.1"/>
    </source>
</evidence>
<dbReference type="OrthoDB" id="2200065at2"/>
<dbReference type="RefSeq" id="WP_089745734.1">
    <property type="nucleotide sequence ID" value="NZ_FOGF01000002.1"/>
</dbReference>